<dbReference type="InterPro" id="IPR051815">
    <property type="entry name" value="Molybdate_resp_trans_reg"/>
</dbReference>
<evidence type="ECO:0000313" key="4">
    <source>
        <dbReference type="EMBL" id="GLT21860.1"/>
    </source>
</evidence>
<reference evidence="5" key="1">
    <citation type="journal article" date="2019" name="Int. J. Syst. Evol. Microbiol.">
        <title>The Global Catalogue of Microorganisms (GCM) 10K type strain sequencing project: providing services to taxonomists for standard genome sequencing and annotation.</title>
        <authorList>
            <consortium name="The Broad Institute Genomics Platform"/>
            <consortium name="The Broad Institute Genome Sequencing Center for Infectious Disease"/>
            <person name="Wu L."/>
            <person name="Ma J."/>
        </authorList>
    </citation>
    <scope>NUCLEOTIDE SEQUENCE [LARGE SCALE GENOMIC DNA]</scope>
    <source>
        <strain evidence="5">NBRC 102407</strain>
    </source>
</reference>
<dbReference type="InterPro" id="IPR005116">
    <property type="entry name" value="Transp-assoc_OB_typ1"/>
</dbReference>
<proteinExistence type="predicted"/>
<gene>
    <name evidence="4" type="ORF">GCM10007933_13140</name>
</gene>
<dbReference type="Proteomes" id="UP001157167">
    <property type="component" value="Unassembled WGS sequence"/>
</dbReference>
<dbReference type="SUPFAM" id="SSF50331">
    <property type="entry name" value="MOP-like"/>
    <property type="match status" value="2"/>
</dbReference>
<keyword evidence="1 2" id="KW-0500">Molybdenum</keyword>
<feature type="domain" description="Mop" evidence="3">
    <location>
        <begin position="2"/>
        <end position="68"/>
    </location>
</feature>
<accession>A0ABQ6FBF7</accession>
<dbReference type="InterPro" id="IPR004606">
    <property type="entry name" value="Mop_domain"/>
</dbReference>
<dbReference type="RefSeq" id="WP_284187246.1">
    <property type="nucleotide sequence ID" value="NZ_BSPX01000014.1"/>
</dbReference>
<dbReference type="PANTHER" id="PTHR30432:SF1">
    <property type="entry name" value="DNA-BINDING TRANSCRIPTIONAL DUAL REGULATOR MODE"/>
    <property type="match status" value="1"/>
</dbReference>
<dbReference type="InterPro" id="IPR008995">
    <property type="entry name" value="Mo/tungstate-bd_C_term_dom"/>
</dbReference>
<evidence type="ECO:0000259" key="3">
    <source>
        <dbReference type="PROSITE" id="PS51866"/>
    </source>
</evidence>
<evidence type="ECO:0000313" key="5">
    <source>
        <dbReference type="Proteomes" id="UP001157167"/>
    </source>
</evidence>
<evidence type="ECO:0000256" key="1">
    <source>
        <dbReference type="ARBA" id="ARBA00022505"/>
    </source>
</evidence>
<dbReference type="NCBIfam" id="TIGR00638">
    <property type="entry name" value="Mop"/>
    <property type="match status" value="2"/>
</dbReference>
<dbReference type="Gene3D" id="2.40.50.100">
    <property type="match status" value="2"/>
</dbReference>
<dbReference type="PROSITE" id="PS51866">
    <property type="entry name" value="MOP"/>
    <property type="match status" value="2"/>
</dbReference>
<dbReference type="PANTHER" id="PTHR30432">
    <property type="entry name" value="TRANSCRIPTIONAL REGULATOR MODE"/>
    <property type="match status" value="1"/>
</dbReference>
<protein>
    <recommendedName>
        <fullName evidence="3">Mop domain-containing protein</fullName>
    </recommendedName>
</protein>
<organism evidence="4 5">
    <name type="scientific">Zoogloea oryzae</name>
    <dbReference type="NCBI Taxonomy" id="310767"/>
    <lineage>
        <taxon>Bacteria</taxon>
        <taxon>Pseudomonadati</taxon>
        <taxon>Pseudomonadota</taxon>
        <taxon>Betaproteobacteria</taxon>
        <taxon>Rhodocyclales</taxon>
        <taxon>Zoogloeaceae</taxon>
        <taxon>Zoogloea</taxon>
    </lineage>
</organism>
<comment type="caution">
    <text evidence="4">The sequence shown here is derived from an EMBL/GenBank/DDBJ whole genome shotgun (WGS) entry which is preliminary data.</text>
</comment>
<name>A0ABQ6FBF7_9RHOO</name>
<sequence length="142" mass="13931">MKISARNVFDGTVGAVKLGAVNSEVDIALPGGQKIVATVTNDSVAELGLAAGKAVKAIVKASSVLVLADGADVKLSARNRLEGTVSAIVEGPVSSSVTIALPSGDSVFATITHEGSIALGLKVGLPAAAIFKAPSVIVGVSA</sequence>
<keyword evidence="5" id="KW-1185">Reference proteome</keyword>
<evidence type="ECO:0000256" key="2">
    <source>
        <dbReference type="PROSITE-ProRule" id="PRU01213"/>
    </source>
</evidence>
<dbReference type="Pfam" id="PF03459">
    <property type="entry name" value="TOBE"/>
    <property type="match status" value="2"/>
</dbReference>
<dbReference type="EMBL" id="BSPX01000014">
    <property type="protein sequence ID" value="GLT21860.1"/>
    <property type="molecule type" value="Genomic_DNA"/>
</dbReference>
<feature type="domain" description="Mop" evidence="3">
    <location>
        <begin position="74"/>
        <end position="140"/>
    </location>
</feature>